<dbReference type="EMBL" id="ML145186">
    <property type="protein sequence ID" value="TBU54558.1"/>
    <property type="molecule type" value="Genomic_DNA"/>
</dbReference>
<keyword evidence="3" id="KW-1185">Reference proteome</keyword>
<gene>
    <name evidence="2" type="ORF">BD310DRAFT_935687</name>
</gene>
<keyword evidence="1" id="KW-0812">Transmembrane</keyword>
<name>A0A4V2K739_9APHY</name>
<keyword evidence="1" id="KW-0472">Membrane</keyword>
<keyword evidence="1" id="KW-1133">Transmembrane helix</keyword>
<evidence type="ECO:0000313" key="3">
    <source>
        <dbReference type="Proteomes" id="UP000292082"/>
    </source>
</evidence>
<sequence length="88" mass="9444">MSRTSRGENPASAAFAGYLGQDPLSHVVVLVLLGIGTVGTWKVRGCMNGRAWTISVSLLSSLAILHCSRDVAVIQLSLDYISYQITFC</sequence>
<protein>
    <submittedName>
        <fullName evidence="2">Uncharacterized protein</fullName>
    </submittedName>
</protein>
<reference evidence="2 3" key="1">
    <citation type="submission" date="2019-01" db="EMBL/GenBank/DDBJ databases">
        <title>Draft genome sequences of three monokaryotic isolates of the white-rot basidiomycete fungus Dichomitus squalens.</title>
        <authorList>
            <consortium name="DOE Joint Genome Institute"/>
            <person name="Lopez S.C."/>
            <person name="Andreopoulos B."/>
            <person name="Pangilinan J."/>
            <person name="Lipzen A."/>
            <person name="Riley R."/>
            <person name="Ahrendt S."/>
            <person name="Ng V."/>
            <person name="Barry K."/>
            <person name="Daum C."/>
            <person name="Grigoriev I.V."/>
            <person name="Hilden K.S."/>
            <person name="Makela M.R."/>
            <person name="de Vries R.P."/>
        </authorList>
    </citation>
    <scope>NUCLEOTIDE SEQUENCE [LARGE SCALE GENOMIC DNA]</scope>
    <source>
        <strain evidence="2 3">CBS 464.89</strain>
    </source>
</reference>
<organism evidence="2 3">
    <name type="scientific">Dichomitus squalens</name>
    <dbReference type="NCBI Taxonomy" id="114155"/>
    <lineage>
        <taxon>Eukaryota</taxon>
        <taxon>Fungi</taxon>
        <taxon>Dikarya</taxon>
        <taxon>Basidiomycota</taxon>
        <taxon>Agaricomycotina</taxon>
        <taxon>Agaricomycetes</taxon>
        <taxon>Polyporales</taxon>
        <taxon>Polyporaceae</taxon>
        <taxon>Dichomitus</taxon>
    </lineage>
</organism>
<proteinExistence type="predicted"/>
<dbReference type="AlphaFoldDB" id="A0A4V2K739"/>
<evidence type="ECO:0000313" key="2">
    <source>
        <dbReference type="EMBL" id="TBU54558.1"/>
    </source>
</evidence>
<accession>A0A4V2K739</accession>
<feature type="transmembrane region" description="Helical" evidence="1">
    <location>
        <begin position="24"/>
        <end position="41"/>
    </location>
</feature>
<dbReference type="Proteomes" id="UP000292082">
    <property type="component" value="Unassembled WGS sequence"/>
</dbReference>
<evidence type="ECO:0000256" key="1">
    <source>
        <dbReference type="SAM" id="Phobius"/>
    </source>
</evidence>